<dbReference type="InterPro" id="IPR043128">
    <property type="entry name" value="Rev_trsase/Diguanyl_cyclase"/>
</dbReference>
<dbReference type="InterPro" id="IPR043502">
    <property type="entry name" value="DNA/RNA_pol_sf"/>
</dbReference>
<comment type="similarity">
    <text evidence="1">Belongs to the beta type-B retroviral polymerase family. HERV class-II K(HML-2) pol subfamily.</text>
</comment>
<accession>A0AAD9E5P0</accession>
<dbReference type="Proteomes" id="UP001239994">
    <property type="component" value="Unassembled WGS sequence"/>
</dbReference>
<dbReference type="Gene3D" id="3.30.70.270">
    <property type="match status" value="1"/>
</dbReference>
<dbReference type="Pfam" id="PF00078">
    <property type="entry name" value="RVT_1"/>
    <property type="match status" value="1"/>
</dbReference>
<evidence type="ECO:0000256" key="2">
    <source>
        <dbReference type="ARBA" id="ARBA00012180"/>
    </source>
</evidence>
<dbReference type="InterPro" id="IPR053134">
    <property type="entry name" value="RNA-dir_DNA_polymerase"/>
</dbReference>
<organism evidence="4 5">
    <name type="scientific">Electrophorus voltai</name>
    <dbReference type="NCBI Taxonomy" id="2609070"/>
    <lineage>
        <taxon>Eukaryota</taxon>
        <taxon>Metazoa</taxon>
        <taxon>Chordata</taxon>
        <taxon>Craniata</taxon>
        <taxon>Vertebrata</taxon>
        <taxon>Euteleostomi</taxon>
        <taxon>Actinopterygii</taxon>
        <taxon>Neopterygii</taxon>
        <taxon>Teleostei</taxon>
        <taxon>Ostariophysi</taxon>
        <taxon>Gymnotiformes</taxon>
        <taxon>Gymnotoidei</taxon>
        <taxon>Gymnotidae</taxon>
        <taxon>Electrophorus</taxon>
    </lineage>
</organism>
<feature type="domain" description="Reverse transcriptase" evidence="3">
    <location>
        <begin position="1"/>
        <end position="98"/>
    </location>
</feature>
<comment type="caution">
    <text evidence="4">The sequence shown here is derived from an EMBL/GenBank/DDBJ whole genome shotgun (WGS) entry which is preliminary data.</text>
</comment>
<evidence type="ECO:0000313" key="5">
    <source>
        <dbReference type="Proteomes" id="UP001239994"/>
    </source>
</evidence>
<dbReference type="PROSITE" id="PS50878">
    <property type="entry name" value="RT_POL"/>
    <property type="match status" value="1"/>
</dbReference>
<dbReference type="SUPFAM" id="SSF56672">
    <property type="entry name" value="DNA/RNA polymerases"/>
    <property type="match status" value="1"/>
</dbReference>
<gene>
    <name evidence="4" type="ORF">P4O66_019675</name>
</gene>
<dbReference type="EC" id="3.1.26.4" evidence="2"/>
<evidence type="ECO:0000256" key="1">
    <source>
        <dbReference type="ARBA" id="ARBA00010879"/>
    </source>
</evidence>
<evidence type="ECO:0000259" key="3">
    <source>
        <dbReference type="PROSITE" id="PS50878"/>
    </source>
</evidence>
<evidence type="ECO:0000313" key="4">
    <source>
        <dbReference type="EMBL" id="KAK1805338.1"/>
    </source>
</evidence>
<dbReference type="InterPro" id="IPR000477">
    <property type="entry name" value="RT_dom"/>
</dbReference>
<dbReference type="PANTHER" id="PTHR24559">
    <property type="entry name" value="TRANSPOSON TY3-I GAG-POL POLYPROTEIN"/>
    <property type="match status" value="1"/>
</dbReference>
<dbReference type="EMBL" id="JAROKS010000003">
    <property type="protein sequence ID" value="KAK1805338.1"/>
    <property type="molecule type" value="Genomic_DNA"/>
</dbReference>
<dbReference type="PANTHER" id="PTHR24559:SF440">
    <property type="entry name" value="RIBONUCLEASE H"/>
    <property type="match status" value="1"/>
</dbReference>
<proteinExistence type="inferred from homology"/>
<dbReference type="CDD" id="cd01647">
    <property type="entry name" value="RT_LTR"/>
    <property type="match status" value="1"/>
</dbReference>
<keyword evidence="5" id="KW-1185">Reference proteome</keyword>
<name>A0AAD9E5P0_9TELE</name>
<reference evidence="4" key="1">
    <citation type="submission" date="2023-03" db="EMBL/GenBank/DDBJ databases">
        <title>Electrophorus voltai genome.</title>
        <authorList>
            <person name="Bian C."/>
        </authorList>
    </citation>
    <scope>NUCLEOTIDE SEQUENCE</scope>
    <source>
        <strain evidence="4">CB-2022</strain>
        <tissue evidence="4">Muscle</tissue>
    </source>
</reference>
<sequence>MAFITPAGHYEYLVMPFGLMNAPAIFQQYINDVLREALDRYVFVYLDAILIYSQTVDEDVTHVKPVLQLLLKNHLFVKLEKFIKNFSTGAAPLIALTRKASGRFCWSTEAQQAFDQGRLIKSPILQLPDTELPFVIEVDASEQDGTDVGNHELLAVKLVLEE</sequence>
<protein>
    <recommendedName>
        <fullName evidence="2">ribonuclease H</fullName>
        <ecNumber evidence="2">3.1.26.4</ecNumber>
    </recommendedName>
</protein>
<dbReference type="GO" id="GO:0004523">
    <property type="term" value="F:RNA-DNA hybrid ribonuclease activity"/>
    <property type="evidence" value="ECO:0007669"/>
    <property type="project" value="UniProtKB-EC"/>
</dbReference>
<dbReference type="AlphaFoldDB" id="A0AAD9E5P0"/>